<evidence type="ECO:0000313" key="7">
    <source>
        <dbReference type="Proteomes" id="UP000316706"/>
    </source>
</evidence>
<comment type="caution">
    <text evidence="6">The sequence shown here is derived from an EMBL/GenBank/DDBJ whole genome shotgun (WGS) entry which is preliminary data.</text>
</comment>
<dbReference type="GO" id="GO:0004671">
    <property type="term" value="F:protein C-terminal S-isoprenylcysteine carboxyl O-methyltransferase activity"/>
    <property type="evidence" value="ECO:0007669"/>
    <property type="project" value="InterPro"/>
</dbReference>
<dbReference type="Gene3D" id="1.20.120.1630">
    <property type="match status" value="1"/>
</dbReference>
<dbReference type="OrthoDB" id="9789029at2"/>
<comment type="subcellular location">
    <subcellularLocation>
        <location evidence="1">Membrane</location>
        <topology evidence="1">Multi-pass membrane protein</topology>
    </subcellularLocation>
</comment>
<evidence type="ECO:0000256" key="1">
    <source>
        <dbReference type="ARBA" id="ARBA00004141"/>
    </source>
</evidence>
<gene>
    <name evidence="6" type="ORF">FHX41_3572</name>
</gene>
<evidence type="ECO:0000313" key="6">
    <source>
        <dbReference type="EMBL" id="TQM69857.1"/>
    </source>
</evidence>
<dbReference type="RefSeq" id="WP_141970309.1">
    <property type="nucleotide sequence ID" value="NZ_VFPO01000001.1"/>
</dbReference>
<dbReference type="InterPro" id="IPR007269">
    <property type="entry name" value="ICMT_MeTrfase"/>
</dbReference>
<dbReference type="GO" id="GO:0032259">
    <property type="term" value="P:methylation"/>
    <property type="evidence" value="ECO:0007669"/>
    <property type="project" value="UniProtKB-KW"/>
</dbReference>
<proteinExistence type="predicted"/>
<dbReference type="PANTHER" id="PTHR43847:SF1">
    <property type="entry name" value="BLL3993 PROTEIN"/>
    <property type="match status" value="1"/>
</dbReference>
<keyword evidence="3 5" id="KW-1133">Transmembrane helix</keyword>
<feature type="transmembrane region" description="Helical" evidence="5">
    <location>
        <begin position="163"/>
        <end position="183"/>
    </location>
</feature>
<feature type="transmembrane region" description="Helical" evidence="5">
    <location>
        <begin position="71"/>
        <end position="90"/>
    </location>
</feature>
<dbReference type="EMBL" id="VFPO01000001">
    <property type="protein sequence ID" value="TQM69857.1"/>
    <property type="molecule type" value="Genomic_DNA"/>
</dbReference>
<keyword evidence="7" id="KW-1185">Reference proteome</keyword>
<evidence type="ECO:0000256" key="2">
    <source>
        <dbReference type="ARBA" id="ARBA00022692"/>
    </source>
</evidence>
<protein>
    <submittedName>
        <fullName evidence="6">Protein-S-isoprenylcysteine O-methyltransferase Ste14</fullName>
    </submittedName>
</protein>
<evidence type="ECO:0000256" key="5">
    <source>
        <dbReference type="SAM" id="Phobius"/>
    </source>
</evidence>
<keyword evidence="6" id="KW-0808">Transferase</keyword>
<feature type="transmembrane region" description="Helical" evidence="5">
    <location>
        <begin position="39"/>
        <end position="59"/>
    </location>
</feature>
<dbReference type="Proteomes" id="UP000316706">
    <property type="component" value="Unassembled WGS sequence"/>
</dbReference>
<keyword evidence="2 5" id="KW-0812">Transmembrane</keyword>
<evidence type="ECO:0000256" key="3">
    <source>
        <dbReference type="ARBA" id="ARBA00022989"/>
    </source>
</evidence>
<reference evidence="6 7" key="1">
    <citation type="submission" date="2019-06" db="EMBL/GenBank/DDBJ databases">
        <title>Sequencing the genomes of 1000 actinobacteria strains.</title>
        <authorList>
            <person name="Klenk H.-P."/>
        </authorList>
    </citation>
    <scope>NUCLEOTIDE SEQUENCE [LARGE SCALE GENOMIC DNA]</scope>
    <source>
        <strain evidence="6 7">DSM 45043</strain>
    </source>
</reference>
<sequence length="213" mass="22504">MRTGLLILAPRLLLLAGAGTLLAGIVRHAGGDAGAPRTLAVALLAAYLGWLLLEAPVTFRRAAAAPADARTLLPYALARILLVASAAFTTPPWDGWSPWSPVPAALFAAGVALRQAAIRTLGRFYSHHVMRQDGHRVVTGGLYGIVRHPAYAGMLLANAGFALFFLGPASAAAFLLLVAAVAWRIRVEERALQDVPGYSRYAAGKPRLLPGVW</sequence>
<accession>A0A543IH35</accession>
<evidence type="ECO:0000256" key="4">
    <source>
        <dbReference type="ARBA" id="ARBA00023136"/>
    </source>
</evidence>
<keyword evidence="4 5" id="KW-0472">Membrane</keyword>
<keyword evidence="6" id="KW-0489">Methyltransferase</keyword>
<dbReference type="PANTHER" id="PTHR43847">
    <property type="entry name" value="BLL3993 PROTEIN"/>
    <property type="match status" value="1"/>
</dbReference>
<dbReference type="Pfam" id="PF04140">
    <property type="entry name" value="ICMT"/>
    <property type="match status" value="1"/>
</dbReference>
<dbReference type="AlphaFoldDB" id="A0A543IH35"/>
<name>A0A543IH35_9ACTN</name>
<dbReference type="InterPro" id="IPR052527">
    <property type="entry name" value="Metal_cation-efflux_comp"/>
</dbReference>
<organism evidence="6 7">
    <name type="scientific">Actinomadura hallensis</name>
    <dbReference type="NCBI Taxonomy" id="337895"/>
    <lineage>
        <taxon>Bacteria</taxon>
        <taxon>Bacillati</taxon>
        <taxon>Actinomycetota</taxon>
        <taxon>Actinomycetes</taxon>
        <taxon>Streptosporangiales</taxon>
        <taxon>Thermomonosporaceae</taxon>
        <taxon>Actinomadura</taxon>
    </lineage>
</organism>
<dbReference type="GO" id="GO:0016020">
    <property type="term" value="C:membrane"/>
    <property type="evidence" value="ECO:0007669"/>
    <property type="project" value="UniProtKB-SubCell"/>
</dbReference>